<dbReference type="AlphaFoldDB" id="A0A1B7TE27"/>
<dbReference type="PROSITE" id="PS50192">
    <property type="entry name" value="T_SNARE"/>
    <property type="match status" value="1"/>
</dbReference>
<evidence type="ECO:0000256" key="1">
    <source>
        <dbReference type="ARBA" id="ARBA00009063"/>
    </source>
</evidence>
<dbReference type="Proteomes" id="UP000092321">
    <property type="component" value="Unassembled WGS sequence"/>
</dbReference>
<dbReference type="OrthoDB" id="364348at2759"/>
<dbReference type="GO" id="GO:0006906">
    <property type="term" value="P:vesicle fusion"/>
    <property type="evidence" value="ECO:0007669"/>
    <property type="project" value="TreeGrafter"/>
</dbReference>
<dbReference type="InterPro" id="IPR000727">
    <property type="entry name" value="T_SNARE_dom"/>
</dbReference>
<proteinExistence type="inferred from homology"/>
<dbReference type="GO" id="GO:0005484">
    <property type="term" value="F:SNAP receptor activity"/>
    <property type="evidence" value="ECO:0007669"/>
    <property type="project" value="TreeGrafter"/>
</dbReference>
<dbReference type="Gene3D" id="1.20.5.110">
    <property type="match status" value="1"/>
</dbReference>
<gene>
    <name evidence="4" type="ORF">HANVADRAFT_56127</name>
</gene>
<dbReference type="InterPro" id="IPR045242">
    <property type="entry name" value="Syntaxin"/>
</dbReference>
<dbReference type="GO" id="GO:0012505">
    <property type="term" value="C:endomembrane system"/>
    <property type="evidence" value="ECO:0007669"/>
    <property type="project" value="TreeGrafter"/>
</dbReference>
<sequence length="293" mass="33264">MSFLDLESGNVDSSINTNTVQDDENQILYDIITKLTDAINLMNRYIQTNTSNISTNIIDKKIFDCDDQIMIYNNNNVSEENKSGVRFKLEHDLKEIISNYESIKRKYYNKKIMNNKKNNNNKAAAAASSLGNNSYGSISIPALEEEEAAANNNTTADYTNETDQYQSFPLENDNNNSGQRQLLLQEEEQEQLNQQDLDIHTLSVQAHSESVARIQKQVTEVNQIFHNLNDLIVAQNSKVVTIEDNLNQFHSDVERSEGQLKKAERELYKRGNCTLVALVAFSIVTLLFVILAI</sequence>
<dbReference type="GO" id="GO:0000149">
    <property type="term" value="F:SNARE binding"/>
    <property type="evidence" value="ECO:0007669"/>
    <property type="project" value="TreeGrafter"/>
</dbReference>
<accession>A0A1B7TE27</accession>
<evidence type="ECO:0000259" key="3">
    <source>
        <dbReference type="PROSITE" id="PS50192"/>
    </source>
</evidence>
<dbReference type="SUPFAM" id="SSF47661">
    <property type="entry name" value="t-snare proteins"/>
    <property type="match status" value="1"/>
</dbReference>
<keyword evidence="2" id="KW-0812">Transmembrane</keyword>
<dbReference type="GO" id="GO:0048278">
    <property type="term" value="P:vesicle docking"/>
    <property type="evidence" value="ECO:0007669"/>
    <property type="project" value="TreeGrafter"/>
</dbReference>
<name>A0A1B7TE27_9ASCO</name>
<feature type="domain" description="T-SNARE coiled-coil homology" evidence="3">
    <location>
        <begin position="201"/>
        <end position="263"/>
    </location>
</feature>
<dbReference type="InterPro" id="IPR010989">
    <property type="entry name" value="SNARE"/>
</dbReference>
<keyword evidence="2" id="KW-1133">Transmembrane helix</keyword>
<feature type="transmembrane region" description="Helical" evidence="2">
    <location>
        <begin position="271"/>
        <end position="292"/>
    </location>
</feature>
<dbReference type="GO" id="GO:0006886">
    <property type="term" value="P:intracellular protein transport"/>
    <property type="evidence" value="ECO:0007669"/>
    <property type="project" value="TreeGrafter"/>
</dbReference>
<keyword evidence="2" id="KW-0472">Membrane</keyword>
<keyword evidence="5" id="KW-1185">Reference proteome</keyword>
<dbReference type="SMART" id="SM00397">
    <property type="entry name" value="t_SNARE"/>
    <property type="match status" value="1"/>
</dbReference>
<dbReference type="EMBL" id="LXPE01000012">
    <property type="protein sequence ID" value="OBA26980.1"/>
    <property type="molecule type" value="Genomic_DNA"/>
</dbReference>
<comment type="caution">
    <text evidence="4">The sequence shown here is derived from an EMBL/GenBank/DDBJ whole genome shotgun (WGS) entry which is preliminary data.</text>
</comment>
<evidence type="ECO:0000313" key="4">
    <source>
        <dbReference type="EMBL" id="OBA26980.1"/>
    </source>
</evidence>
<comment type="similarity">
    <text evidence="1">Belongs to the syntaxin family.</text>
</comment>
<dbReference type="GO" id="GO:0031201">
    <property type="term" value="C:SNARE complex"/>
    <property type="evidence" value="ECO:0007669"/>
    <property type="project" value="TreeGrafter"/>
</dbReference>
<evidence type="ECO:0000313" key="5">
    <source>
        <dbReference type="Proteomes" id="UP000092321"/>
    </source>
</evidence>
<organism evidence="4 5">
    <name type="scientific">Hanseniaspora valbyensis NRRL Y-1626</name>
    <dbReference type="NCBI Taxonomy" id="766949"/>
    <lineage>
        <taxon>Eukaryota</taxon>
        <taxon>Fungi</taxon>
        <taxon>Dikarya</taxon>
        <taxon>Ascomycota</taxon>
        <taxon>Saccharomycotina</taxon>
        <taxon>Saccharomycetes</taxon>
        <taxon>Saccharomycodales</taxon>
        <taxon>Saccharomycodaceae</taxon>
        <taxon>Hanseniaspora</taxon>
    </lineage>
</organism>
<reference evidence="5" key="1">
    <citation type="journal article" date="2016" name="Proc. Natl. Acad. Sci. U.S.A.">
        <title>Comparative genomics of biotechnologically important yeasts.</title>
        <authorList>
            <person name="Riley R."/>
            <person name="Haridas S."/>
            <person name="Wolfe K.H."/>
            <person name="Lopes M.R."/>
            <person name="Hittinger C.T."/>
            <person name="Goeker M."/>
            <person name="Salamov A.A."/>
            <person name="Wisecaver J.H."/>
            <person name="Long T.M."/>
            <person name="Calvey C.H."/>
            <person name="Aerts A.L."/>
            <person name="Barry K.W."/>
            <person name="Choi C."/>
            <person name="Clum A."/>
            <person name="Coughlan A.Y."/>
            <person name="Deshpande S."/>
            <person name="Douglass A.P."/>
            <person name="Hanson S.J."/>
            <person name="Klenk H.-P."/>
            <person name="LaButti K.M."/>
            <person name="Lapidus A."/>
            <person name="Lindquist E.A."/>
            <person name="Lipzen A.M."/>
            <person name="Meier-Kolthoff J.P."/>
            <person name="Ohm R.A."/>
            <person name="Otillar R.P."/>
            <person name="Pangilinan J.L."/>
            <person name="Peng Y."/>
            <person name="Rokas A."/>
            <person name="Rosa C.A."/>
            <person name="Scheuner C."/>
            <person name="Sibirny A.A."/>
            <person name="Slot J.C."/>
            <person name="Stielow J.B."/>
            <person name="Sun H."/>
            <person name="Kurtzman C.P."/>
            <person name="Blackwell M."/>
            <person name="Grigoriev I.V."/>
            <person name="Jeffries T.W."/>
        </authorList>
    </citation>
    <scope>NUCLEOTIDE SEQUENCE [LARGE SCALE GENOMIC DNA]</scope>
    <source>
        <strain evidence="5">NRRL Y-1626</strain>
    </source>
</reference>
<protein>
    <recommendedName>
        <fullName evidence="3">t-SNARE coiled-coil homology domain-containing protein</fullName>
    </recommendedName>
</protein>
<evidence type="ECO:0000256" key="2">
    <source>
        <dbReference type="SAM" id="Phobius"/>
    </source>
</evidence>
<dbReference type="PANTHER" id="PTHR19957">
    <property type="entry name" value="SYNTAXIN"/>
    <property type="match status" value="1"/>
</dbReference>